<proteinExistence type="predicted"/>
<protein>
    <submittedName>
        <fullName evidence="1">Uncharacterized protein</fullName>
    </submittedName>
</protein>
<evidence type="ECO:0000313" key="2">
    <source>
        <dbReference type="Proteomes" id="UP000593572"/>
    </source>
</evidence>
<keyword evidence="2" id="KW-1185">Reference proteome</keyword>
<gene>
    <name evidence="1" type="ORF">Golob_006738</name>
</gene>
<dbReference type="AlphaFoldDB" id="A0A7J8MX32"/>
<accession>A0A7J8MX32</accession>
<name>A0A7J8MX32_9ROSI</name>
<evidence type="ECO:0000313" key="1">
    <source>
        <dbReference type="EMBL" id="MBA0569298.1"/>
    </source>
</evidence>
<feature type="non-terminal residue" evidence="1">
    <location>
        <position position="46"/>
    </location>
</feature>
<sequence>MKSTNVILVPCIGWNRSLLMVRKAQRGYQRMIQTQMGKLTAEFPCN</sequence>
<comment type="caution">
    <text evidence="1">The sequence shown here is derived from an EMBL/GenBank/DDBJ whole genome shotgun (WGS) entry which is preliminary data.</text>
</comment>
<dbReference type="Proteomes" id="UP000593572">
    <property type="component" value="Unassembled WGS sequence"/>
</dbReference>
<reference evidence="1 2" key="1">
    <citation type="journal article" date="2019" name="Genome Biol. Evol.">
        <title>Insights into the evolution of the New World diploid cottons (Gossypium, subgenus Houzingenia) based on genome sequencing.</title>
        <authorList>
            <person name="Grover C.E."/>
            <person name="Arick M.A. 2nd"/>
            <person name="Thrash A."/>
            <person name="Conover J.L."/>
            <person name="Sanders W.S."/>
            <person name="Peterson D.G."/>
            <person name="Frelichowski J.E."/>
            <person name="Scheffler J.A."/>
            <person name="Scheffler B.E."/>
            <person name="Wendel J.F."/>
        </authorList>
    </citation>
    <scope>NUCLEOTIDE SEQUENCE [LARGE SCALE GENOMIC DNA]</scope>
    <source>
        <strain evidence="1">157</strain>
        <tissue evidence="1">Leaf</tissue>
    </source>
</reference>
<dbReference type="EMBL" id="JABEZX010000010">
    <property type="protein sequence ID" value="MBA0569298.1"/>
    <property type="molecule type" value="Genomic_DNA"/>
</dbReference>
<organism evidence="1 2">
    <name type="scientific">Gossypium lobatum</name>
    <dbReference type="NCBI Taxonomy" id="34289"/>
    <lineage>
        <taxon>Eukaryota</taxon>
        <taxon>Viridiplantae</taxon>
        <taxon>Streptophyta</taxon>
        <taxon>Embryophyta</taxon>
        <taxon>Tracheophyta</taxon>
        <taxon>Spermatophyta</taxon>
        <taxon>Magnoliopsida</taxon>
        <taxon>eudicotyledons</taxon>
        <taxon>Gunneridae</taxon>
        <taxon>Pentapetalae</taxon>
        <taxon>rosids</taxon>
        <taxon>malvids</taxon>
        <taxon>Malvales</taxon>
        <taxon>Malvaceae</taxon>
        <taxon>Malvoideae</taxon>
        <taxon>Gossypium</taxon>
    </lineage>
</organism>